<evidence type="ECO:0000313" key="2">
    <source>
        <dbReference type="Proteomes" id="UP000829398"/>
    </source>
</evidence>
<keyword evidence="1" id="KW-0378">Hydrolase</keyword>
<evidence type="ECO:0000313" key="1">
    <source>
        <dbReference type="EMBL" id="KAH9698866.1"/>
    </source>
</evidence>
<keyword evidence="1" id="KW-0540">Nuclease</keyword>
<gene>
    <name evidence="1" type="ORF">KPL71_024158</name>
</gene>
<protein>
    <submittedName>
        <fullName evidence="1">Endonuclease</fullName>
    </submittedName>
</protein>
<proteinExistence type="predicted"/>
<sequence>MVRSSRTGTLSFDPEIEKTARQLRQQTKRAKQRSSSPLLSETDTVPDLVESSSDLEQQVMDKAAPVEKTLRELAEPDLNQQPLCIQYVDLEVNFELKSGLIHLLPKFHGFAGEDPYKYLKEFHVVCSSMRPQGVTEEQIKLRAFPFSLDGLAKDWLYYLPPGSITTWNGLKKQFLEKYFLASRAANIRKYICGIRQLPGETLYEYWERFKQLCSSCPQHQISYQLLIQYFYEELSLMDRSMIDAASGGVLVNKTPTQVRELISNMAANAQQFGNRQDPTSRKVNEVNISSIEQCLDKLTSLVEKFVVGNVQHVKTCGICSNMGHSTDMCPTLQEEPVEQANAVVGFPDMPQRRYDLYAQTYNPGWKDHPNFSHGVRPSGFPQQYSPRQPTPPQSNSKSVSRLESQVSRRLPSQSEVNPKQNTSAVILRSGKELQEPSKKVTKYVEDELEKNELMPKSQDAQPTRAKPLPVVIPPHFPSRFAKSKKEEQEKDILETFRKVEVNIPLLDAIKQIPRYVKFLKELCTSKRKLRGDERVHMGENVSAVLQKKLPPKCKDPGMFTIPCKIGSVRVEKAILDLGAFINVMPRSIYSSLNVGPLKETGVIIQVADRSNAYPDRVLEDVLVQVNELVFPADFYVLDMKEDNSSNFVPICLGIHFLKTARTKMDVHKGTLTTMEFDGEVIEFNMNNAMKYPSEEHSVFSVDVINLIVQEVFYLDVEDPLVAALNNSLGLKGLQKDENEFVLNYVLQETIYELNSLRTLTHHMSYIELPSSHAKLLPSILQAPKIELKPLPSHLKYMFLGDGETLPVIISSKLSTLEEEKLIKVLKDYKKAIGWTIADIKGISSSTCMHRILQDEDAKPSIQAQRRLNPLMMEVVKKEILKLLDAGIIYPISDSKWVSLVQEVPKKTGITIVENSYGELVPTRVQNGWRVYIDFRKLNSLTGNGHFPILFIDQMLERLAGKSHFCCLDRYSGFHQLSVASENQEKTTFTCPFGTFAYRRMPFGLCNAPTTFQRQRVGRAAHVIYYASRTLDSAQCNYSTTEKELLAIVFALEKFRSYLLGTKVIVFSNHAALRYLLAKKEAKLSLIRWILLLQEFNLEICDKKGAENLVVDHLSRLTTSEEVAHLKDDFPDEHLFVTKGMVPWYADIVNYLVTRTLPSDLTRAQKDKIKSDAKYYVWDDPYFWKHCSDQVIRRCVSEFEIPYILQFYHSYACGGHFGPKRTVSKVLECDLFWSTLFRDSYMFCKSCENCQKTGNLSHKNQMPLTPILVCEIFDVWGIDFMGHFPSSFGNAYILLAVDYVSKWVEAKATQTDNAKVVVDFVKSNIFARFGVPRAVINDRGTHFCNRVVEALFKRYHVTHQVSTAYHPQTSGQAEISNREINSILEKTVSPNRKDWSLRLDDALWAYRTAYKTPIGMPPYRLVFGKPCHLPVELEHRAYWEVKQCNMRMDEAGKQRKLQLQELEEIINESYESSRFYKEKTKTFHDRMILRKEFSVGQKVLLFHSKLKIFPGKLRSRWIGPLIVTNVFPHGAVEIQSSTSDKIFKVNGHRLKPFYEGFSVNIVEEVALESPIYGD</sequence>
<organism evidence="1 2">
    <name type="scientific">Citrus sinensis</name>
    <name type="common">Sweet orange</name>
    <name type="synonym">Citrus aurantium var. sinensis</name>
    <dbReference type="NCBI Taxonomy" id="2711"/>
    <lineage>
        <taxon>Eukaryota</taxon>
        <taxon>Viridiplantae</taxon>
        <taxon>Streptophyta</taxon>
        <taxon>Embryophyta</taxon>
        <taxon>Tracheophyta</taxon>
        <taxon>Spermatophyta</taxon>
        <taxon>Magnoliopsida</taxon>
        <taxon>eudicotyledons</taxon>
        <taxon>Gunneridae</taxon>
        <taxon>Pentapetalae</taxon>
        <taxon>rosids</taxon>
        <taxon>malvids</taxon>
        <taxon>Sapindales</taxon>
        <taxon>Rutaceae</taxon>
        <taxon>Aurantioideae</taxon>
        <taxon>Citrus</taxon>
    </lineage>
</organism>
<dbReference type="EMBL" id="CM039177">
    <property type="protein sequence ID" value="KAH9698866.1"/>
    <property type="molecule type" value="Genomic_DNA"/>
</dbReference>
<accession>A0ACB8IPM6</accession>
<keyword evidence="2" id="KW-1185">Reference proteome</keyword>
<dbReference type="Proteomes" id="UP000829398">
    <property type="component" value="Chromosome 8"/>
</dbReference>
<keyword evidence="1" id="KW-0255">Endonuclease</keyword>
<reference evidence="2" key="1">
    <citation type="journal article" date="2023" name="Hortic. Res.">
        <title>A chromosome-level phased genome enabling allele-level studies in sweet orange: a case study on citrus Huanglongbing tolerance.</title>
        <authorList>
            <person name="Wu B."/>
            <person name="Yu Q."/>
            <person name="Deng Z."/>
            <person name="Duan Y."/>
            <person name="Luo F."/>
            <person name="Gmitter F. Jr."/>
        </authorList>
    </citation>
    <scope>NUCLEOTIDE SEQUENCE [LARGE SCALE GENOMIC DNA]</scope>
    <source>
        <strain evidence="2">cv. Valencia</strain>
    </source>
</reference>
<name>A0ACB8IPM6_CITSI</name>
<comment type="caution">
    <text evidence="1">The sequence shown here is derived from an EMBL/GenBank/DDBJ whole genome shotgun (WGS) entry which is preliminary data.</text>
</comment>